<evidence type="ECO:0000313" key="1">
    <source>
        <dbReference type="EMBL" id="CAI2377605.1"/>
    </source>
</evidence>
<protein>
    <submittedName>
        <fullName evidence="1">Uncharacterized protein</fullName>
    </submittedName>
</protein>
<dbReference type="AlphaFoldDB" id="A0AAD1XSN6"/>
<evidence type="ECO:0000313" key="2">
    <source>
        <dbReference type="Proteomes" id="UP001295684"/>
    </source>
</evidence>
<keyword evidence="2" id="KW-1185">Reference proteome</keyword>
<name>A0AAD1XSN6_EUPCR</name>
<dbReference type="EMBL" id="CAMPGE010019256">
    <property type="protein sequence ID" value="CAI2377605.1"/>
    <property type="molecule type" value="Genomic_DNA"/>
</dbReference>
<dbReference type="Proteomes" id="UP001295684">
    <property type="component" value="Unassembled WGS sequence"/>
</dbReference>
<gene>
    <name evidence="1" type="ORF">ECRASSUSDP1_LOCUS18993</name>
</gene>
<organism evidence="1 2">
    <name type="scientific">Euplotes crassus</name>
    <dbReference type="NCBI Taxonomy" id="5936"/>
    <lineage>
        <taxon>Eukaryota</taxon>
        <taxon>Sar</taxon>
        <taxon>Alveolata</taxon>
        <taxon>Ciliophora</taxon>
        <taxon>Intramacronucleata</taxon>
        <taxon>Spirotrichea</taxon>
        <taxon>Hypotrichia</taxon>
        <taxon>Euplotida</taxon>
        <taxon>Euplotidae</taxon>
        <taxon>Moneuplotes</taxon>
    </lineage>
</organism>
<comment type="caution">
    <text evidence="1">The sequence shown here is derived from an EMBL/GenBank/DDBJ whole genome shotgun (WGS) entry which is preliminary data.</text>
</comment>
<reference evidence="1" key="1">
    <citation type="submission" date="2023-07" db="EMBL/GenBank/DDBJ databases">
        <authorList>
            <consortium name="AG Swart"/>
            <person name="Singh M."/>
            <person name="Singh A."/>
            <person name="Seah K."/>
            <person name="Emmerich C."/>
        </authorList>
    </citation>
    <scope>NUCLEOTIDE SEQUENCE</scope>
    <source>
        <strain evidence="1">DP1</strain>
    </source>
</reference>
<sequence length="261" mass="30271">MKQKEYQVVLQKTIAQREVQIATSLVFKHFEDDLVSDTHDGFSITLSLGEPHEKDFIKEFNKVYQTAPSFNIDISCSDPQSLKAINKILQESLRRRIRNLALLPSSIFVESNFDSYTRNFNKISQFVLNEVEIFWMKISRKNIETIIHRSSGIGRVIFHQCYLETQGLAFKDTIDYKIQHLGFFGSGASQYSNWGDSNEGFENIINAISNCSIKSSLKSLDLRLCQICGKNIRPILERYKIRKIVVSWNHKNEGKYYRLIL</sequence>
<accession>A0AAD1XSN6</accession>
<proteinExistence type="predicted"/>